<gene>
    <name evidence="1" type="ORF">ABEB36_015069</name>
</gene>
<accession>A0ABD1E4X6</accession>
<evidence type="ECO:0000313" key="2">
    <source>
        <dbReference type="Proteomes" id="UP001566132"/>
    </source>
</evidence>
<protein>
    <submittedName>
        <fullName evidence="1">Uncharacterized protein</fullName>
    </submittedName>
</protein>
<evidence type="ECO:0000313" key="1">
    <source>
        <dbReference type="EMBL" id="KAL1488111.1"/>
    </source>
</evidence>
<sequence length="106" mass="12466">MEVNFKAVVLELIKDVMESPESSESEDELLLYVKDKHKKLRVSNFLDIINGYSDDEFKKNFRINRVTANILIKRLKEPQIYIEYVNKNHGGPPRLSAEIHVFAFIW</sequence>
<organism evidence="1 2">
    <name type="scientific">Hypothenemus hampei</name>
    <name type="common">Coffee berry borer</name>
    <dbReference type="NCBI Taxonomy" id="57062"/>
    <lineage>
        <taxon>Eukaryota</taxon>
        <taxon>Metazoa</taxon>
        <taxon>Ecdysozoa</taxon>
        <taxon>Arthropoda</taxon>
        <taxon>Hexapoda</taxon>
        <taxon>Insecta</taxon>
        <taxon>Pterygota</taxon>
        <taxon>Neoptera</taxon>
        <taxon>Endopterygota</taxon>
        <taxon>Coleoptera</taxon>
        <taxon>Polyphaga</taxon>
        <taxon>Cucujiformia</taxon>
        <taxon>Curculionidae</taxon>
        <taxon>Scolytinae</taxon>
        <taxon>Hypothenemus</taxon>
    </lineage>
</organism>
<name>A0ABD1E4X6_HYPHA</name>
<dbReference type="EMBL" id="JBDJPC010000015">
    <property type="protein sequence ID" value="KAL1488111.1"/>
    <property type="molecule type" value="Genomic_DNA"/>
</dbReference>
<keyword evidence="2" id="KW-1185">Reference proteome</keyword>
<dbReference type="Proteomes" id="UP001566132">
    <property type="component" value="Unassembled WGS sequence"/>
</dbReference>
<reference evidence="1 2" key="1">
    <citation type="submission" date="2024-05" db="EMBL/GenBank/DDBJ databases">
        <title>Genetic variation in Jamaican populations of the coffee berry borer (Hypothenemus hampei).</title>
        <authorList>
            <person name="Errbii M."/>
            <person name="Myrie A."/>
        </authorList>
    </citation>
    <scope>NUCLEOTIDE SEQUENCE [LARGE SCALE GENOMIC DNA]</scope>
    <source>
        <strain evidence="1">JA-Hopewell-2020-01-JO</strain>
        <tissue evidence="1">Whole body</tissue>
    </source>
</reference>
<comment type="caution">
    <text evidence="1">The sequence shown here is derived from an EMBL/GenBank/DDBJ whole genome shotgun (WGS) entry which is preliminary data.</text>
</comment>
<dbReference type="AlphaFoldDB" id="A0ABD1E4X6"/>
<proteinExistence type="predicted"/>